<keyword evidence="3" id="KW-0804">Transcription</keyword>
<dbReference type="OrthoDB" id="8664638at2"/>
<feature type="domain" description="HTH gntR-type" evidence="5">
    <location>
        <begin position="41"/>
        <end position="108"/>
    </location>
</feature>
<evidence type="ECO:0000256" key="1">
    <source>
        <dbReference type="ARBA" id="ARBA00023015"/>
    </source>
</evidence>
<evidence type="ECO:0000256" key="2">
    <source>
        <dbReference type="ARBA" id="ARBA00023125"/>
    </source>
</evidence>
<evidence type="ECO:0000313" key="6">
    <source>
        <dbReference type="EMBL" id="MTD55270.1"/>
    </source>
</evidence>
<sequence>MTAAKGDRRPDLAEDRFPSSDATQDAPDSALAEDEAADSGRDASTVAYLKIRKDILAGRAAPGSYLNQVHIARELAISRGPLREALRRLEKEGLVVSEKNRRSRVAELSASDAEQLYALRCVNERLAIELSVPLLTGDDLRDMAEALATMHATDKSDEDAWEAAHERFHELAFIRAPSRIYGVVQELREHAGRYIRLLHVERAHAFALVEHEQLLTACQEADAVRAAQIVTSHLARTAFGVLTIIDPLYEPASLRQLMRRVMGGDPVASVRVS</sequence>
<dbReference type="PROSITE" id="PS50949">
    <property type="entry name" value="HTH_GNTR"/>
    <property type="match status" value="1"/>
</dbReference>
<keyword evidence="1" id="KW-0805">Transcription regulation</keyword>
<dbReference type="InterPro" id="IPR000524">
    <property type="entry name" value="Tscrpt_reg_HTH_GntR"/>
</dbReference>
<dbReference type="SUPFAM" id="SSF46785">
    <property type="entry name" value="Winged helix' DNA-binding domain"/>
    <property type="match status" value="1"/>
</dbReference>
<dbReference type="InterPro" id="IPR011711">
    <property type="entry name" value="GntR_C"/>
</dbReference>
<dbReference type="Gene3D" id="1.10.10.10">
    <property type="entry name" value="Winged helix-like DNA-binding domain superfamily/Winged helix DNA-binding domain"/>
    <property type="match status" value="1"/>
</dbReference>
<evidence type="ECO:0000259" key="5">
    <source>
        <dbReference type="PROSITE" id="PS50949"/>
    </source>
</evidence>
<dbReference type="RefSeq" id="WP_154757471.1">
    <property type="nucleotide sequence ID" value="NZ_WMBA01000019.1"/>
</dbReference>
<dbReference type="SMART" id="SM00895">
    <property type="entry name" value="FCD"/>
    <property type="match status" value="1"/>
</dbReference>
<evidence type="ECO:0000313" key="7">
    <source>
        <dbReference type="Proteomes" id="UP000440096"/>
    </source>
</evidence>
<name>A0A6N7Z4L7_9PSEU</name>
<dbReference type="SMART" id="SM00345">
    <property type="entry name" value="HTH_GNTR"/>
    <property type="match status" value="1"/>
</dbReference>
<dbReference type="GO" id="GO:0003677">
    <property type="term" value="F:DNA binding"/>
    <property type="evidence" value="ECO:0007669"/>
    <property type="project" value="UniProtKB-KW"/>
</dbReference>
<feature type="region of interest" description="Disordered" evidence="4">
    <location>
        <begin position="1"/>
        <end position="40"/>
    </location>
</feature>
<dbReference type="AlphaFoldDB" id="A0A6N7Z4L7"/>
<dbReference type="GO" id="GO:0003700">
    <property type="term" value="F:DNA-binding transcription factor activity"/>
    <property type="evidence" value="ECO:0007669"/>
    <property type="project" value="InterPro"/>
</dbReference>
<feature type="compositionally biased region" description="Basic and acidic residues" evidence="4">
    <location>
        <begin position="1"/>
        <end position="18"/>
    </location>
</feature>
<dbReference type="EMBL" id="WMBA01000019">
    <property type="protein sequence ID" value="MTD55270.1"/>
    <property type="molecule type" value="Genomic_DNA"/>
</dbReference>
<protein>
    <submittedName>
        <fullName evidence="6">FCD domain-containing protein</fullName>
    </submittedName>
</protein>
<accession>A0A6N7Z4L7</accession>
<dbReference type="PANTHER" id="PTHR43537">
    <property type="entry name" value="TRANSCRIPTIONAL REGULATOR, GNTR FAMILY"/>
    <property type="match status" value="1"/>
</dbReference>
<comment type="caution">
    <text evidence="6">The sequence shown here is derived from an EMBL/GenBank/DDBJ whole genome shotgun (WGS) entry which is preliminary data.</text>
</comment>
<dbReference type="PANTHER" id="PTHR43537:SF24">
    <property type="entry name" value="GLUCONATE OPERON TRANSCRIPTIONAL REPRESSOR"/>
    <property type="match status" value="1"/>
</dbReference>
<dbReference type="Proteomes" id="UP000440096">
    <property type="component" value="Unassembled WGS sequence"/>
</dbReference>
<proteinExistence type="predicted"/>
<organism evidence="6 7">
    <name type="scientific">Amycolatopsis pithecellobii</name>
    <dbReference type="NCBI Taxonomy" id="664692"/>
    <lineage>
        <taxon>Bacteria</taxon>
        <taxon>Bacillati</taxon>
        <taxon>Actinomycetota</taxon>
        <taxon>Actinomycetes</taxon>
        <taxon>Pseudonocardiales</taxon>
        <taxon>Pseudonocardiaceae</taxon>
        <taxon>Amycolatopsis</taxon>
    </lineage>
</organism>
<dbReference type="Gene3D" id="1.20.120.530">
    <property type="entry name" value="GntR ligand-binding domain-like"/>
    <property type="match status" value="1"/>
</dbReference>
<keyword evidence="2" id="KW-0238">DNA-binding</keyword>
<dbReference type="SUPFAM" id="SSF48008">
    <property type="entry name" value="GntR ligand-binding domain-like"/>
    <property type="match status" value="1"/>
</dbReference>
<reference evidence="6 7" key="1">
    <citation type="submission" date="2019-11" db="EMBL/GenBank/DDBJ databases">
        <title>Draft genome of Amycolatopsis RM579.</title>
        <authorList>
            <person name="Duangmal K."/>
            <person name="Mingma R."/>
        </authorList>
    </citation>
    <scope>NUCLEOTIDE SEQUENCE [LARGE SCALE GENOMIC DNA]</scope>
    <source>
        <strain evidence="6 7">RM579</strain>
    </source>
</reference>
<dbReference type="InterPro" id="IPR036390">
    <property type="entry name" value="WH_DNA-bd_sf"/>
</dbReference>
<dbReference type="Pfam" id="PF07729">
    <property type="entry name" value="FCD"/>
    <property type="match status" value="1"/>
</dbReference>
<dbReference type="Pfam" id="PF00392">
    <property type="entry name" value="GntR"/>
    <property type="match status" value="1"/>
</dbReference>
<dbReference type="InterPro" id="IPR008920">
    <property type="entry name" value="TF_FadR/GntR_C"/>
</dbReference>
<gene>
    <name evidence="6" type="ORF">GKO32_14955</name>
</gene>
<dbReference type="CDD" id="cd07377">
    <property type="entry name" value="WHTH_GntR"/>
    <property type="match status" value="1"/>
</dbReference>
<dbReference type="InterPro" id="IPR036388">
    <property type="entry name" value="WH-like_DNA-bd_sf"/>
</dbReference>
<keyword evidence="7" id="KW-1185">Reference proteome</keyword>
<evidence type="ECO:0000256" key="3">
    <source>
        <dbReference type="ARBA" id="ARBA00023163"/>
    </source>
</evidence>
<evidence type="ECO:0000256" key="4">
    <source>
        <dbReference type="SAM" id="MobiDB-lite"/>
    </source>
</evidence>